<dbReference type="GO" id="GO:0005789">
    <property type="term" value="C:endoplasmic reticulum membrane"/>
    <property type="evidence" value="ECO:0007669"/>
    <property type="project" value="TreeGrafter"/>
</dbReference>
<dbReference type="GO" id="GO:0015936">
    <property type="term" value="P:coenzyme A metabolic process"/>
    <property type="evidence" value="ECO:0007669"/>
    <property type="project" value="InterPro"/>
</dbReference>
<dbReference type="PANTHER" id="PTHR10572:SF24">
    <property type="entry name" value="3-HYDROXY-3-METHYLGLUTARYL-COENZYME A REDUCTASE"/>
    <property type="match status" value="1"/>
</dbReference>
<protein>
    <recommendedName>
        <fullName evidence="3">Leucine-rich repeat-containing N-terminal plant-type domain-containing protein</fullName>
    </recommendedName>
</protein>
<evidence type="ECO:0000313" key="2">
    <source>
        <dbReference type="Proteomes" id="UP000824469"/>
    </source>
</evidence>
<dbReference type="Pfam" id="PF00368">
    <property type="entry name" value="HMG-CoA_red"/>
    <property type="match status" value="1"/>
</dbReference>
<dbReference type="InterPro" id="IPR032675">
    <property type="entry name" value="LRR_dom_sf"/>
</dbReference>
<dbReference type="SUPFAM" id="SSF52047">
    <property type="entry name" value="RNI-like"/>
    <property type="match status" value="1"/>
</dbReference>
<dbReference type="SUPFAM" id="SSF56542">
    <property type="entry name" value="Substrate-binding domain of HMG-CoA reductase"/>
    <property type="match status" value="1"/>
</dbReference>
<dbReference type="Pfam" id="PF00560">
    <property type="entry name" value="LRR_1"/>
    <property type="match status" value="1"/>
</dbReference>
<dbReference type="InterPro" id="IPR001611">
    <property type="entry name" value="Leu-rich_rpt"/>
</dbReference>
<dbReference type="GO" id="GO:0008299">
    <property type="term" value="P:isoprenoid biosynthetic process"/>
    <property type="evidence" value="ECO:0007669"/>
    <property type="project" value="TreeGrafter"/>
</dbReference>
<dbReference type="PROSITE" id="PS50065">
    <property type="entry name" value="HMG_COA_REDUCTASE_4"/>
    <property type="match status" value="1"/>
</dbReference>
<name>A0AA38GK56_TAXCH</name>
<dbReference type="EMBL" id="JAHRHJ020000002">
    <property type="protein sequence ID" value="KAH9324586.1"/>
    <property type="molecule type" value="Genomic_DNA"/>
</dbReference>
<evidence type="ECO:0000313" key="1">
    <source>
        <dbReference type="EMBL" id="KAH9324586.1"/>
    </source>
</evidence>
<dbReference type="PANTHER" id="PTHR10572">
    <property type="entry name" value="3-HYDROXY-3-METHYLGLUTARYL-COENZYME A REDUCTASE"/>
    <property type="match status" value="1"/>
</dbReference>
<keyword evidence="2" id="KW-1185">Reference proteome</keyword>
<accession>A0AA38GK56</accession>
<dbReference type="GO" id="GO:0004420">
    <property type="term" value="F:hydroxymethylglutaryl-CoA reductase (NADPH) activity"/>
    <property type="evidence" value="ECO:0007669"/>
    <property type="project" value="InterPro"/>
</dbReference>
<reference evidence="1 2" key="1">
    <citation type="journal article" date="2021" name="Nat. Plants">
        <title>The Taxus genome provides insights into paclitaxel biosynthesis.</title>
        <authorList>
            <person name="Xiong X."/>
            <person name="Gou J."/>
            <person name="Liao Q."/>
            <person name="Li Y."/>
            <person name="Zhou Q."/>
            <person name="Bi G."/>
            <person name="Li C."/>
            <person name="Du R."/>
            <person name="Wang X."/>
            <person name="Sun T."/>
            <person name="Guo L."/>
            <person name="Liang H."/>
            <person name="Lu P."/>
            <person name="Wu Y."/>
            <person name="Zhang Z."/>
            <person name="Ro D.K."/>
            <person name="Shang Y."/>
            <person name="Huang S."/>
            <person name="Yan J."/>
        </authorList>
    </citation>
    <scope>NUCLEOTIDE SEQUENCE [LARGE SCALE GENOMIC DNA]</scope>
    <source>
        <strain evidence="1">Ta-2019</strain>
    </source>
</reference>
<dbReference type="InterPro" id="IPR023074">
    <property type="entry name" value="HMG_CoA_Rdtase_cat_sf"/>
</dbReference>
<comment type="caution">
    <text evidence="1">The sequence shown here is derived from an EMBL/GenBank/DDBJ whole genome shotgun (WGS) entry which is preliminary data.</text>
</comment>
<dbReference type="PRINTS" id="PR00071">
    <property type="entry name" value="HMGCOARDTASE"/>
</dbReference>
<evidence type="ECO:0008006" key="3">
    <source>
        <dbReference type="Google" id="ProtNLM"/>
    </source>
</evidence>
<dbReference type="GO" id="GO:0016126">
    <property type="term" value="P:sterol biosynthetic process"/>
    <property type="evidence" value="ECO:0007669"/>
    <property type="project" value="TreeGrafter"/>
</dbReference>
<dbReference type="AlphaFoldDB" id="A0AA38GK56"/>
<dbReference type="Proteomes" id="UP000824469">
    <property type="component" value="Unassembled WGS sequence"/>
</dbReference>
<proteinExistence type="predicted"/>
<dbReference type="Gene3D" id="3.80.10.10">
    <property type="entry name" value="Ribonuclease Inhibitor"/>
    <property type="match status" value="1"/>
</dbReference>
<dbReference type="GO" id="GO:0005778">
    <property type="term" value="C:peroxisomal membrane"/>
    <property type="evidence" value="ECO:0007669"/>
    <property type="project" value="TreeGrafter"/>
</dbReference>
<organism evidence="1 2">
    <name type="scientific">Taxus chinensis</name>
    <name type="common">Chinese yew</name>
    <name type="synonym">Taxus wallichiana var. chinensis</name>
    <dbReference type="NCBI Taxonomy" id="29808"/>
    <lineage>
        <taxon>Eukaryota</taxon>
        <taxon>Viridiplantae</taxon>
        <taxon>Streptophyta</taxon>
        <taxon>Embryophyta</taxon>
        <taxon>Tracheophyta</taxon>
        <taxon>Spermatophyta</taxon>
        <taxon>Pinopsida</taxon>
        <taxon>Pinidae</taxon>
        <taxon>Conifers II</taxon>
        <taxon>Cupressales</taxon>
        <taxon>Taxaceae</taxon>
        <taxon>Taxus</taxon>
    </lineage>
</organism>
<dbReference type="InterPro" id="IPR009029">
    <property type="entry name" value="HMG_CoA_Rdtase_sub-bd_dom_sf"/>
</dbReference>
<dbReference type="InterPro" id="IPR002202">
    <property type="entry name" value="HMG_CoA_Rdtase"/>
</dbReference>
<gene>
    <name evidence="1" type="ORF">KI387_004764</name>
</gene>
<dbReference type="Gene3D" id="3.90.770.10">
    <property type="entry name" value="3-hydroxy-3-methylglutaryl-coenzyme A Reductase, Chain A, domain 2"/>
    <property type="match status" value="1"/>
</dbReference>
<sequence>MKNLKGSAMVGAMGGFNVHIANIVFNVFIATSQDLAQNVESSHYISMMEAINSDKDLHISVTIPCIEFKGRLHGPFGRLDTWNNSTNYCDWKGIKCDNVTRHLIRLDHRNPGGYNPASALNNLTDKAFSLFYTTDVLPSEIYDGILSLLIRLQMLQHLDLSYNAFIDVRMPWKLHRLRNLQYLNLSNAGFFREIPRDLVNIVDTYSLVYNWIFLPILRLYLSISLDYMRIGYTTLS</sequence>